<evidence type="ECO:0000259" key="2">
    <source>
        <dbReference type="PROSITE" id="PS50943"/>
    </source>
</evidence>
<accession>A0ABW4CI76</accession>
<dbReference type="InterPro" id="IPR001387">
    <property type="entry name" value="Cro/C1-type_HTH"/>
</dbReference>
<dbReference type="InterPro" id="IPR010982">
    <property type="entry name" value="Lambda_DNA-bd_dom_sf"/>
</dbReference>
<dbReference type="RefSeq" id="WP_203628276.1">
    <property type="nucleotide sequence ID" value="NZ_BOLQ01000022.1"/>
</dbReference>
<dbReference type="EMBL" id="JBHTOC010000014">
    <property type="protein sequence ID" value="MFD1430585.1"/>
    <property type="molecule type" value="Genomic_DNA"/>
</dbReference>
<dbReference type="PANTHER" id="PTHR46558:SF11">
    <property type="entry name" value="HTH-TYPE TRANSCRIPTIONAL REGULATOR XRE"/>
    <property type="match status" value="1"/>
</dbReference>
<dbReference type="PROSITE" id="PS50943">
    <property type="entry name" value="HTH_CROC1"/>
    <property type="match status" value="1"/>
</dbReference>
<dbReference type="Proteomes" id="UP001597196">
    <property type="component" value="Unassembled WGS sequence"/>
</dbReference>
<organism evidence="3 4">
    <name type="scientific">Lacticaseibacillus mingshuiensis</name>
    <dbReference type="NCBI Taxonomy" id="2799574"/>
    <lineage>
        <taxon>Bacteria</taxon>
        <taxon>Bacillati</taxon>
        <taxon>Bacillota</taxon>
        <taxon>Bacilli</taxon>
        <taxon>Lactobacillales</taxon>
        <taxon>Lactobacillaceae</taxon>
        <taxon>Lacticaseibacillus</taxon>
    </lineage>
</organism>
<proteinExistence type="predicted"/>
<evidence type="ECO:0000313" key="4">
    <source>
        <dbReference type="Proteomes" id="UP001597196"/>
    </source>
</evidence>
<name>A0ABW4CI76_9LACO</name>
<sequence>MFGQRLHDLRTENAYTQETLGEKLGVSPKTIGTWERGTREPPMKAIDRLAKLFDVSADYLMGRSDKRHYYSLTEKDQKSIDEELERIINGLDDKSGVNFFKNDAEISDHDRELLVASLRSSLALAHEMAKKSFTPKKYRGSESGD</sequence>
<dbReference type="CDD" id="cd00093">
    <property type="entry name" value="HTH_XRE"/>
    <property type="match status" value="1"/>
</dbReference>
<keyword evidence="1" id="KW-0238">DNA-binding</keyword>
<reference evidence="4" key="1">
    <citation type="journal article" date="2019" name="Int. J. Syst. Evol. Microbiol.">
        <title>The Global Catalogue of Microorganisms (GCM) 10K type strain sequencing project: providing services to taxonomists for standard genome sequencing and annotation.</title>
        <authorList>
            <consortium name="The Broad Institute Genomics Platform"/>
            <consortium name="The Broad Institute Genome Sequencing Center for Infectious Disease"/>
            <person name="Wu L."/>
            <person name="Ma J."/>
        </authorList>
    </citation>
    <scope>NUCLEOTIDE SEQUENCE [LARGE SCALE GENOMIC DNA]</scope>
    <source>
        <strain evidence="4">CCM 8980</strain>
    </source>
</reference>
<dbReference type="SUPFAM" id="SSF47413">
    <property type="entry name" value="lambda repressor-like DNA-binding domains"/>
    <property type="match status" value="1"/>
</dbReference>
<comment type="caution">
    <text evidence="3">The sequence shown here is derived from an EMBL/GenBank/DDBJ whole genome shotgun (WGS) entry which is preliminary data.</text>
</comment>
<gene>
    <name evidence="3" type="ORF">ACFQ4P_10030</name>
</gene>
<evidence type="ECO:0000313" key="3">
    <source>
        <dbReference type="EMBL" id="MFD1430585.1"/>
    </source>
</evidence>
<dbReference type="Gene3D" id="1.10.260.40">
    <property type="entry name" value="lambda repressor-like DNA-binding domains"/>
    <property type="match status" value="1"/>
</dbReference>
<protein>
    <submittedName>
        <fullName evidence="3">Helix-turn-helix domain-containing protein</fullName>
    </submittedName>
</protein>
<feature type="domain" description="HTH cro/C1-type" evidence="2">
    <location>
        <begin position="6"/>
        <end position="60"/>
    </location>
</feature>
<dbReference type="PANTHER" id="PTHR46558">
    <property type="entry name" value="TRACRIPTIONAL REGULATORY PROTEIN-RELATED-RELATED"/>
    <property type="match status" value="1"/>
</dbReference>
<dbReference type="SMART" id="SM00530">
    <property type="entry name" value="HTH_XRE"/>
    <property type="match status" value="1"/>
</dbReference>
<keyword evidence="4" id="KW-1185">Reference proteome</keyword>
<dbReference type="Pfam" id="PF01381">
    <property type="entry name" value="HTH_3"/>
    <property type="match status" value="1"/>
</dbReference>
<evidence type="ECO:0000256" key="1">
    <source>
        <dbReference type="ARBA" id="ARBA00023125"/>
    </source>
</evidence>